<evidence type="ECO:0008006" key="4">
    <source>
        <dbReference type="Google" id="ProtNLM"/>
    </source>
</evidence>
<organism evidence="2 3">
    <name type="scientific">Flavobacterium geliluteum</name>
    <dbReference type="NCBI Taxonomy" id="2816120"/>
    <lineage>
        <taxon>Bacteria</taxon>
        <taxon>Pseudomonadati</taxon>
        <taxon>Bacteroidota</taxon>
        <taxon>Flavobacteriia</taxon>
        <taxon>Flavobacteriales</taxon>
        <taxon>Flavobacteriaceae</taxon>
        <taxon>Flavobacterium</taxon>
    </lineage>
</organism>
<keyword evidence="1" id="KW-0175">Coiled coil</keyword>
<evidence type="ECO:0000256" key="1">
    <source>
        <dbReference type="SAM" id="Coils"/>
    </source>
</evidence>
<accession>A0A940X7U5</accession>
<dbReference type="EMBL" id="JAGFBV010000043">
    <property type="protein sequence ID" value="MBP4139983.1"/>
    <property type="molecule type" value="Genomic_DNA"/>
</dbReference>
<dbReference type="InterPro" id="IPR021505">
    <property type="entry name" value="Phage_B3_Orf6"/>
</dbReference>
<keyword evidence="3" id="KW-1185">Reference proteome</keyword>
<reference evidence="2 3" key="1">
    <citation type="submission" date="2021-03" db="EMBL/GenBank/DDBJ databases">
        <title>Flavobacterium Flabelliformis Sp. Nov. And Flavobacterium Geliluteum Sp. Nov., Two Novel Multidrug Resistant Psychrophilic Species Isolated From Antarctica.</title>
        <authorList>
            <person name="Kralova S."/>
            <person name="Busse H.J."/>
            <person name="Bezdicek M."/>
            <person name="Nykrynova M."/>
            <person name="Kroupova E."/>
            <person name="Krsek D."/>
            <person name="Sedlacek I."/>
        </authorList>
    </citation>
    <scope>NUCLEOTIDE SEQUENCE [LARGE SCALE GENOMIC DNA]</scope>
    <source>
        <strain evidence="2 3">P7388</strain>
    </source>
</reference>
<protein>
    <recommendedName>
        <fullName evidence="4">DUF3164 family protein</fullName>
    </recommendedName>
</protein>
<proteinExistence type="predicted"/>
<name>A0A940X7U5_9FLAO</name>
<gene>
    <name evidence="2" type="ORF">J3495_18070</name>
</gene>
<evidence type="ECO:0000313" key="3">
    <source>
        <dbReference type="Proteomes" id="UP000675047"/>
    </source>
</evidence>
<comment type="caution">
    <text evidence="2">The sequence shown here is derived from an EMBL/GenBank/DDBJ whole genome shotgun (WGS) entry which is preliminary data.</text>
</comment>
<sequence length="236" mass="26250">MNTETQELPVKPITAFTAAELKEQLAKLESKKDQDRDAYKALVLETVPKAMFQLCAASEVISAAKTATFKYFEDILDLKNQVYGLKEKQQSHTFSTDKEEIQIGYRINEGWDDTVTAGIQKVENYLSSLSKNEETATLVSMLFNMLKKDAKGNLKGSRVLELQKAAADSKDEEFIDGVAIIAASYKPVRSSWFIEAALINEDGSKTPVPLSMSSVGFSANYKFDFFSEKIPTDAVE</sequence>
<evidence type="ECO:0000313" key="2">
    <source>
        <dbReference type="EMBL" id="MBP4139983.1"/>
    </source>
</evidence>
<dbReference type="AlphaFoldDB" id="A0A940X7U5"/>
<dbReference type="Proteomes" id="UP000675047">
    <property type="component" value="Unassembled WGS sequence"/>
</dbReference>
<dbReference type="RefSeq" id="WP_210668223.1">
    <property type="nucleotide sequence ID" value="NZ_JAGFBV010000043.1"/>
</dbReference>
<dbReference type="Pfam" id="PF11363">
    <property type="entry name" value="DUF3164"/>
    <property type="match status" value="1"/>
</dbReference>
<feature type="coiled-coil region" evidence="1">
    <location>
        <begin position="18"/>
        <end position="45"/>
    </location>
</feature>